<evidence type="ECO:0000313" key="2">
    <source>
        <dbReference type="Proteomes" id="UP000003465"/>
    </source>
</evidence>
<evidence type="ECO:0000313" key="1">
    <source>
        <dbReference type="EMBL" id="EGH26889.1"/>
    </source>
</evidence>
<feature type="non-terminal residue" evidence="1">
    <location>
        <position position="35"/>
    </location>
</feature>
<dbReference type="AlphaFoldDB" id="A0A656GMZ3"/>
<organism evidence="1 2">
    <name type="scientific">Pseudomonas amygdali pv. mori str. 301020</name>
    <dbReference type="NCBI Taxonomy" id="629261"/>
    <lineage>
        <taxon>Bacteria</taxon>
        <taxon>Pseudomonadati</taxon>
        <taxon>Pseudomonadota</taxon>
        <taxon>Gammaproteobacteria</taxon>
        <taxon>Pseudomonadales</taxon>
        <taxon>Pseudomonadaceae</taxon>
        <taxon>Pseudomonas</taxon>
        <taxon>Pseudomonas amygdali</taxon>
    </lineage>
</organism>
<dbReference type="EMBL" id="AEAG01003004">
    <property type="protein sequence ID" value="EGH26889.1"/>
    <property type="molecule type" value="Genomic_DNA"/>
</dbReference>
<comment type="caution">
    <text evidence="1">The sequence shown here is derived from an EMBL/GenBank/DDBJ whole genome shotgun (WGS) entry which is preliminary data.</text>
</comment>
<name>A0A656GMZ3_PSEA0</name>
<gene>
    <name evidence="1" type="ORF">PSYMO_37596</name>
</gene>
<sequence length="35" mass="4126">MTRPDYLIPVPLANKRRRAIHRFDRANNVTICAVF</sequence>
<protein>
    <submittedName>
        <fullName evidence="1">Uncharacterized protein</fullName>
    </submittedName>
</protein>
<proteinExistence type="predicted"/>
<accession>A0A656GMZ3</accession>
<reference evidence="1 2" key="1">
    <citation type="journal article" date="2011" name="PLoS Pathog.">
        <title>Dynamic evolution of pathogenicity revealed by sequencing and comparative genomics of 19 Pseudomonas syringae isolates.</title>
        <authorList>
            <person name="Baltrus D.A."/>
            <person name="Nishimura M.T."/>
            <person name="Romanchuk A."/>
            <person name="Chang J.H."/>
            <person name="Mukhtar M.S."/>
            <person name="Cherkis K."/>
            <person name="Roach J."/>
            <person name="Grant S.R."/>
            <person name="Jones C.D."/>
            <person name="Dangl J.L."/>
        </authorList>
    </citation>
    <scope>NUCLEOTIDE SEQUENCE [LARGE SCALE GENOMIC DNA]</scope>
    <source>
        <strain evidence="1 2">301020</strain>
    </source>
</reference>
<dbReference type="Proteomes" id="UP000003465">
    <property type="component" value="Unassembled WGS sequence"/>
</dbReference>